<accession>A0ABR1ZCA0</accession>
<dbReference type="EMBL" id="JBBPBN010001592">
    <property type="protein sequence ID" value="KAK8477915.1"/>
    <property type="molecule type" value="Genomic_DNA"/>
</dbReference>
<evidence type="ECO:0000313" key="2">
    <source>
        <dbReference type="Proteomes" id="UP001396334"/>
    </source>
</evidence>
<dbReference type="InterPro" id="IPR046848">
    <property type="entry name" value="E_motif"/>
</dbReference>
<sequence length="148" mass="16255">MACGDLATARLGEQVHGHVMKSGFRKFRIVQNTQICMYAKCGDIDSANLTFQETENPDVVSWSLSACSYGGLVEEDLEYVNVLSALVYKDTVTGKRAAMKVIELEPQESASYVPHNIYAEAVAEPLAASIRELMQQRGVKKVPGLGWI</sequence>
<organism evidence="1 2">
    <name type="scientific">Hibiscus sabdariffa</name>
    <name type="common">roselle</name>
    <dbReference type="NCBI Taxonomy" id="183260"/>
    <lineage>
        <taxon>Eukaryota</taxon>
        <taxon>Viridiplantae</taxon>
        <taxon>Streptophyta</taxon>
        <taxon>Embryophyta</taxon>
        <taxon>Tracheophyta</taxon>
        <taxon>Spermatophyta</taxon>
        <taxon>Magnoliopsida</taxon>
        <taxon>eudicotyledons</taxon>
        <taxon>Gunneridae</taxon>
        <taxon>Pentapetalae</taxon>
        <taxon>rosids</taxon>
        <taxon>malvids</taxon>
        <taxon>Malvales</taxon>
        <taxon>Malvaceae</taxon>
        <taxon>Malvoideae</taxon>
        <taxon>Hibiscus</taxon>
    </lineage>
</organism>
<dbReference type="Proteomes" id="UP001396334">
    <property type="component" value="Unassembled WGS sequence"/>
</dbReference>
<comment type="caution">
    <text evidence="1">The sequence shown here is derived from an EMBL/GenBank/DDBJ whole genome shotgun (WGS) entry which is preliminary data.</text>
</comment>
<reference evidence="1 2" key="1">
    <citation type="journal article" date="2024" name="G3 (Bethesda)">
        <title>Genome assembly of Hibiscus sabdariffa L. provides insights into metabolisms of medicinal natural products.</title>
        <authorList>
            <person name="Kim T."/>
        </authorList>
    </citation>
    <scope>NUCLEOTIDE SEQUENCE [LARGE SCALE GENOMIC DNA]</scope>
    <source>
        <strain evidence="1">TK-2024</strain>
        <tissue evidence="1">Old leaves</tissue>
    </source>
</reference>
<dbReference type="InterPro" id="IPR046960">
    <property type="entry name" value="PPR_At4g14850-like_plant"/>
</dbReference>
<evidence type="ECO:0000313" key="1">
    <source>
        <dbReference type="EMBL" id="KAK8477915.1"/>
    </source>
</evidence>
<dbReference type="PANTHER" id="PTHR47926">
    <property type="entry name" value="PENTATRICOPEPTIDE REPEAT-CONTAINING PROTEIN"/>
    <property type="match status" value="1"/>
</dbReference>
<name>A0ABR1ZCA0_9ROSI</name>
<dbReference type="Gene3D" id="1.25.40.10">
    <property type="entry name" value="Tetratricopeptide repeat domain"/>
    <property type="match status" value="1"/>
</dbReference>
<proteinExistence type="predicted"/>
<dbReference type="InterPro" id="IPR011990">
    <property type="entry name" value="TPR-like_helical_dom_sf"/>
</dbReference>
<protein>
    <submittedName>
        <fullName evidence="1">Uncharacterized protein</fullName>
    </submittedName>
</protein>
<dbReference type="PANTHER" id="PTHR47926:SF381">
    <property type="entry name" value="DYW DOMAIN-CONTAINING PROTEIN"/>
    <property type="match status" value="1"/>
</dbReference>
<gene>
    <name evidence="1" type="ORF">V6N11_019524</name>
</gene>
<keyword evidence="2" id="KW-1185">Reference proteome</keyword>
<dbReference type="Pfam" id="PF20431">
    <property type="entry name" value="E_motif"/>
    <property type="match status" value="1"/>
</dbReference>